<name>A0A316F8K1_9ACTN</name>
<dbReference type="OrthoDB" id="5074646at2"/>
<dbReference type="Proteomes" id="UP000245697">
    <property type="component" value="Unassembled WGS sequence"/>
</dbReference>
<keyword evidence="2" id="KW-1185">Reference proteome</keyword>
<sequence>MHLPFSLRGIPGTIDVTVDVTRDPDELGASPGAVGLPHCHATIHYPAKGYAGLMGWIQMVRSTDNDSGGEAFEMDPLMFVGAVPHPFGFFGITPTLFDAPARRTGADLDWLCHSFLGYLKDFEGDTRVVKAITGFSWGFSRKNGMTTVEPPRRLTSPDWHGQLDLLHREHPGWRFLDEFETP</sequence>
<organism evidence="1 2">
    <name type="scientific">Actinoplanes xinjiangensis</name>
    <dbReference type="NCBI Taxonomy" id="512350"/>
    <lineage>
        <taxon>Bacteria</taxon>
        <taxon>Bacillati</taxon>
        <taxon>Actinomycetota</taxon>
        <taxon>Actinomycetes</taxon>
        <taxon>Micromonosporales</taxon>
        <taxon>Micromonosporaceae</taxon>
        <taxon>Actinoplanes</taxon>
    </lineage>
</organism>
<dbReference type="EMBL" id="QGGR01000013">
    <property type="protein sequence ID" value="PWK43569.1"/>
    <property type="molecule type" value="Genomic_DNA"/>
</dbReference>
<dbReference type="AlphaFoldDB" id="A0A316F8K1"/>
<evidence type="ECO:0000313" key="2">
    <source>
        <dbReference type="Proteomes" id="UP000245697"/>
    </source>
</evidence>
<accession>A0A316F8K1</accession>
<evidence type="ECO:0000313" key="1">
    <source>
        <dbReference type="EMBL" id="PWK43569.1"/>
    </source>
</evidence>
<gene>
    <name evidence="1" type="ORF">BC793_113251</name>
</gene>
<protein>
    <submittedName>
        <fullName evidence="1">Uncharacterized protein</fullName>
    </submittedName>
</protein>
<reference evidence="1 2" key="1">
    <citation type="submission" date="2018-05" db="EMBL/GenBank/DDBJ databases">
        <title>Genomic Encyclopedia of Archaeal and Bacterial Type Strains, Phase II (KMG-II): from individual species to whole genera.</title>
        <authorList>
            <person name="Goeker M."/>
        </authorList>
    </citation>
    <scope>NUCLEOTIDE SEQUENCE [LARGE SCALE GENOMIC DNA]</scope>
    <source>
        <strain evidence="1 2">DSM 45184</strain>
    </source>
</reference>
<dbReference type="RefSeq" id="WP_109597489.1">
    <property type="nucleotide sequence ID" value="NZ_BONA01000064.1"/>
</dbReference>
<proteinExistence type="predicted"/>
<comment type="caution">
    <text evidence="1">The sequence shown here is derived from an EMBL/GenBank/DDBJ whole genome shotgun (WGS) entry which is preliminary data.</text>
</comment>